<comment type="caution">
    <text evidence="3">The sequence shown here is derived from an EMBL/GenBank/DDBJ whole genome shotgun (WGS) entry which is preliminary data.</text>
</comment>
<sequence>MPELRIKFVYRHGDADDGQLNLYDGAKSLEGIARALTIAVHAFANGEVRTRAEAAHNAELYIRSPQRGSFIYEAVIFFGGTVVSGVFYDFIKHTFNEAVGRILDEPQGRALQARIEPTIGELPAVLESALVDVHRPLMRAPEMTLTVTRPRGEELVTFTNATGQTLQPHEVGVPDPIIGHVTRYNTISSWGRLYDLSERRVISFLLSPELTEMARSLVTWSLHENNMGRDAKLYMRGTALVSPLQQRIKRYHISQVSDQPI</sequence>
<dbReference type="Pfam" id="PF25678">
    <property type="entry name" value="DUF7946"/>
    <property type="match status" value="1"/>
</dbReference>
<evidence type="ECO:0000256" key="1">
    <source>
        <dbReference type="SAM" id="Phobius"/>
    </source>
</evidence>
<keyword evidence="1" id="KW-1133">Transmembrane helix</keyword>
<evidence type="ECO:0000313" key="4">
    <source>
        <dbReference type="Proteomes" id="UP000249614"/>
    </source>
</evidence>
<evidence type="ECO:0000313" key="3">
    <source>
        <dbReference type="EMBL" id="PZS97122.1"/>
    </source>
</evidence>
<dbReference type="EMBL" id="LXXM01000043">
    <property type="protein sequence ID" value="PZS97122.1"/>
    <property type="molecule type" value="Genomic_DNA"/>
</dbReference>
<name>A0A2W6KP50_STEMA</name>
<evidence type="ECO:0000259" key="2">
    <source>
        <dbReference type="Pfam" id="PF25678"/>
    </source>
</evidence>
<dbReference type="AlphaFoldDB" id="A0A2W6KP50"/>
<feature type="transmembrane region" description="Helical" evidence="1">
    <location>
        <begin position="70"/>
        <end position="91"/>
    </location>
</feature>
<reference evidence="3 4" key="1">
    <citation type="submission" date="2016-05" db="EMBL/GenBank/DDBJ databases">
        <authorList>
            <person name="Lavstsen T."/>
            <person name="Jespersen J.S."/>
        </authorList>
    </citation>
    <scope>NUCLEOTIDE SEQUENCE [LARGE SCALE GENOMIC DNA]</scope>
    <source>
        <strain evidence="3 4">SM-5815</strain>
    </source>
</reference>
<feature type="domain" description="DUF7946" evidence="2">
    <location>
        <begin position="7"/>
        <end position="108"/>
    </location>
</feature>
<dbReference type="Proteomes" id="UP000249614">
    <property type="component" value="Unassembled WGS sequence"/>
</dbReference>
<dbReference type="InterPro" id="IPR057706">
    <property type="entry name" value="DUF7946"/>
</dbReference>
<organism evidence="3 4">
    <name type="scientific">Stenotrophomonas maltophilia</name>
    <name type="common">Pseudomonas maltophilia</name>
    <name type="synonym">Xanthomonas maltophilia</name>
    <dbReference type="NCBI Taxonomy" id="40324"/>
    <lineage>
        <taxon>Bacteria</taxon>
        <taxon>Pseudomonadati</taxon>
        <taxon>Pseudomonadota</taxon>
        <taxon>Gammaproteobacteria</taxon>
        <taxon>Lysobacterales</taxon>
        <taxon>Lysobacteraceae</taxon>
        <taxon>Stenotrophomonas</taxon>
        <taxon>Stenotrophomonas maltophilia group</taxon>
    </lineage>
</organism>
<keyword evidence="1" id="KW-0812">Transmembrane</keyword>
<protein>
    <recommendedName>
        <fullName evidence="2">DUF7946 domain-containing protein</fullName>
    </recommendedName>
</protein>
<gene>
    <name evidence="3" type="ORF">A7X83_21085</name>
</gene>
<proteinExistence type="predicted"/>
<keyword evidence="1" id="KW-0472">Membrane</keyword>
<accession>A0A2W6KP50</accession>